<dbReference type="Proteomes" id="UP000468638">
    <property type="component" value="Unassembled WGS sequence"/>
</dbReference>
<gene>
    <name evidence="2" type="ORF">GLW05_09540</name>
</gene>
<dbReference type="AlphaFoldDB" id="A0A6I5A0B3"/>
<dbReference type="Pfam" id="PF07411">
    <property type="entry name" value="DUF1508"/>
    <property type="match status" value="1"/>
</dbReference>
<evidence type="ECO:0000259" key="1">
    <source>
        <dbReference type="Pfam" id="PF07411"/>
    </source>
</evidence>
<organism evidence="2 3">
    <name type="scientific">Pontibacillus yanchengensis</name>
    <dbReference type="NCBI Taxonomy" id="462910"/>
    <lineage>
        <taxon>Bacteria</taxon>
        <taxon>Bacillati</taxon>
        <taxon>Bacillota</taxon>
        <taxon>Bacilli</taxon>
        <taxon>Bacillales</taxon>
        <taxon>Bacillaceae</taxon>
        <taxon>Pontibacillus</taxon>
    </lineage>
</organism>
<feature type="domain" description="DUF1508" evidence="1">
    <location>
        <begin position="13"/>
        <end position="48"/>
    </location>
</feature>
<dbReference type="EMBL" id="WMEQ01000006">
    <property type="protein sequence ID" value="MYL33840.1"/>
    <property type="molecule type" value="Genomic_DNA"/>
</dbReference>
<accession>A0A6I5A0B3</accession>
<protein>
    <submittedName>
        <fullName evidence="2">DUF1508 domain-containing protein</fullName>
    </submittedName>
</protein>
<dbReference type="SUPFAM" id="SSF160113">
    <property type="entry name" value="YegP-like"/>
    <property type="match status" value="1"/>
</dbReference>
<evidence type="ECO:0000313" key="3">
    <source>
        <dbReference type="Proteomes" id="UP000468638"/>
    </source>
</evidence>
<dbReference type="Gene3D" id="3.30.160.160">
    <property type="entry name" value="YegP-like"/>
    <property type="match status" value="1"/>
</dbReference>
<proteinExistence type="predicted"/>
<reference evidence="2 3" key="1">
    <citation type="submission" date="2019-11" db="EMBL/GenBank/DDBJ databases">
        <title>Genome sequences of 17 halophilic strains isolated from different environments.</title>
        <authorList>
            <person name="Furrow R.E."/>
        </authorList>
    </citation>
    <scope>NUCLEOTIDE SEQUENCE [LARGE SCALE GENOMIC DNA]</scope>
    <source>
        <strain evidence="2 3">22514_16_FS</strain>
    </source>
</reference>
<name>A0A6I5A0B3_9BACI</name>
<dbReference type="InterPro" id="IPR036913">
    <property type="entry name" value="YegP-like_sf"/>
</dbReference>
<dbReference type="InterPro" id="IPR010879">
    <property type="entry name" value="DUF1508"/>
</dbReference>
<dbReference type="OrthoDB" id="9802792at2"/>
<sequence length="58" mass="6559">MSANTDSINLYKDTTGRWRWQRKASNGAIVGASTEGYVNKKDCRDNAIRNMVEVSIHE</sequence>
<dbReference type="RefSeq" id="WP_160848687.1">
    <property type="nucleotide sequence ID" value="NZ_WMEQ01000006.1"/>
</dbReference>
<comment type="caution">
    <text evidence="2">The sequence shown here is derived from an EMBL/GenBank/DDBJ whole genome shotgun (WGS) entry which is preliminary data.</text>
</comment>
<evidence type="ECO:0000313" key="2">
    <source>
        <dbReference type="EMBL" id="MYL33840.1"/>
    </source>
</evidence>